<gene>
    <name evidence="3" type="ORF">AAG570_000631</name>
</gene>
<dbReference type="PROSITE" id="PS50826">
    <property type="entry name" value="RUN"/>
    <property type="match status" value="1"/>
</dbReference>
<dbReference type="AlphaFoldDB" id="A0ABD0YXL0"/>
<feature type="compositionally biased region" description="Low complexity" evidence="1">
    <location>
        <begin position="242"/>
        <end position="253"/>
    </location>
</feature>
<dbReference type="SMART" id="SM00593">
    <property type="entry name" value="RUN"/>
    <property type="match status" value="1"/>
</dbReference>
<dbReference type="CDD" id="cd17689">
    <property type="entry name" value="RUN_SNX29"/>
    <property type="match status" value="1"/>
</dbReference>
<feature type="compositionally biased region" description="Low complexity" evidence="1">
    <location>
        <begin position="333"/>
        <end position="344"/>
    </location>
</feature>
<protein>
    <recommendedName>
        <fullName evidence="2">RUN domain-containing protein</fullName>
    </recommendedName>
</protein>
<dbReference type="PANTHER" id="PTHR47194:SF3">
    <property type="entry name" value="SORTING NEXIN 29"/>
    <property type="match status" value="1"/>
</dbReference>
<accession>A0ABD0YXL0</accession>
<dbReference type="Pfam" id="PF02759">
    <property type="entry name" value="RUN"/>
    <property type="match status" value="1"/>
</dbReference>
<dbReference type="EMBL" id="JBFDAA010000001">
    <property type="protein sequence ID" value="KAL1140701.1"/>
    <property type="molecule type" value="Genomic_DNA"/>
</dbReference>
<evidence type="ECO:0000259" key="2">
    <source>
        <dbReference type="PROSITE" id="PS50826"/>
    </source>
</evidence>
<proteinExistence type="predicted"/>
<feature type="region of interest" description="Disordered" evidence="1">
    <location>
        <begin position="228"/>
        <end position="253"/>
    </location>
</feature>
<keyword evidence="4" id="KW-1185">Reference proteome</keyword>
<dbReference type="InterPro" id="IPR004012">
    <property type="entry name" value="Run_dom"/>
</dbReference>
<evidence type="ECO:0000313" key="4">
    <source>
        <dbReference type="Proteomes" id="UP001558652"/>
    </source>
</evidence>
<dbReference type="SUPFAM" id="SSF140741">
    <property type="entry name" value="RUN domain-like"/>
    <property type="match status" value="1"/>
</dbReference>
<evidence type="ECO:0000313" key="3">
    <source>
        <dbReference type="EMBL" id="KAL1140701.1"/>
    </source>
</evidence>
<feature type="region of interest" description="Disordered" evidence="1">
    <location>
        <begin position="323"/>
        <end position="344"/>
    </location>
</feature>
<dbReference type="PANTHER" id="PTHR47194">
    <property type="entry name" value="SORTING NEXIN-29-RELATED"/>
    <property type="match status" value="1"/>
</dbReference>
<dbReference type="Gene3D" id="1.20.58.900">
    <property type="match status" value="1"/>
</dbReference>
<dbReference type="InterPro" id="IPR047329">
    <property type="entry name" value="RUN_SNX29"/>
</dbReference>
<comment type="caution">
    <text evidence="3">The sequence shown here is derived from an EMBL/GenBank/DDBJ whole genome shotgun (WGS) entry which is preliminary data.</text>
</comment>
<name>A0ABD0YXL0_9HEMI</name>
<dbReference type="InterPro" id="IPR037213">
    <property type="entry name" value="Run_dom_sf"/>
</dbReference>
<organism evidence="3 4">
    <name type="scientific">Ranatra chinensis</name>
    <dbReference type="NCBI Taxonomy" id="642074"/>
    <lineage>
        <taxon>Eukaryota</taxon>
        <taxon>Metazoa</taxon>
        <taxon>Ecdysozoa</taxon>
        <taxon>Arthropoda</taxon>
        <taxon>Hexapoda</taxon>
        <taxon>Insecta</taxon>
        <taxon>Pterygota</taxon>
        <taxon>Neoptera</taxon>
        <taxon>Paraneoptera</taxon>
        <taxon>Hemiptera</taxon>
        <taxon>Heteroptera</taxon>
        <taxon>Panheteroptera</taxon>
        <taxon>Nepomorpha</taxon>
        <taxon>Nepidae</taxon>
        <taxon>Ranatrinae</taxon>
        <taxon>Ranatra</taxon>
    </lineage>
</organism>
<feature type="domain" description="RUN" evidence="2">
    <location>
        <begin position="41"/>
        <end position="183"/>
    </location>
</feature>
<sequence length="344" mass="37832">MVPGVSPLDQHAADRERLQADLLSAVKQCQTRFGGRSELATELDPHVVYLCTVLELVLSHGLKNKDPEKKNSTIRQVTDLVCGSSDTLTLWRAVRGILSHHERERYEVLRHVWTDRGRGRAWLRSALNEHSLERYLSALLQCEDLPLYYEEWAFISDQEANSILVNMAAGLGSILFAMNIDKPELNNAVHYGGLQAVKAEINEHVIPDPSPIPVKKIHDNRSNNSAGNIISFGDDDLDDLPTSHTSTNSSTASTAPTIGIQVKDSDTDNGIECAEEATNEICEIDLSNSDTEQILENGSALSTRFDGLRPVNNANIGELIPVPVTEETHSSEDSVSVPSFSEVN</sequence>
<dbReference type="Proteomes" id="UP001558652">
    <property type="component" value="Unassembled WGS sequence"/>
</dbReference>
<reference evidence="3 4" key="1">
    <citation type="submission" date="2024-07" db="EMBL/GenBank/DDBJ databases">
        <title>Chromosome-level genome assembly of the water stick insect Ranatra chinensis (Heteroptera: Nepidae).</title>
        <authorList>
            <person name="Liu X."/>
        </authorList>
    </citation>
    <scope>NUCLEOTIDE SEQUENCE [LARGE SCALE GENOMIC DNA]</scope>
    <source>
        <strain evidence="3">Cailab_2021Rc</strain>
        <tissue evidence="3">Muscle</tissue>
    </source>
</reference>
<evidence type="ECO:0000256" key="1">
    <source>
        <dbReference type="SAM" id="MobiDB-lite"/>
    </source>
</evidence>